<feature type="compositionally biased region" description="Basic and acidic residues" evidence="1">
    <location>
        <begin position="111"/>
        <end position="123"/>
    </location>
</feature>
<proteinExistence type="predicted"/>
<evidence type="ECO:0000256" key="1">
    <source>
        <dbReference type="SAM" id="MobiDB-lite"/>
    </source>
</evidence>
<comment type="caution">
    <text evidence="2">The sequence shown here is derived from an EMBL/GenBank/DDBJ whole genome shotgun (WGS) entry which is preliminary data.</text>
</comment>
<feature type="compositionally biased region" description="Polar residues" evidence="1">
    <location>
        <begin position="172"/>
        <end position="181"/>
    </location>
</feature>
<gene>
    <name evidence="2" type="ORF">DFH08DRAFT_1081778</name>
</gene>
<feature type="region of interest" description="Disordered" evidence="1">
    <location>
        <begin position="11"/>
        <end position="217"/>
    </location>
</feature>
<sequence>MATHITTILIPNSPTMSSASSFDAVSSRSRSSTASSGVDFDDSDDEIVWGQSSDGSLDSDIASDDDFVVLSRPGSPRVSATGAQPTNGVETRSNLASDVGRLSLSEASTITRKEKTAKQDTKPAAKAAPPSPSKTPRPVSRPPSSSRASPVLQRASSVATLKEAGRRRRINASRSATQSPTPGSPLSGGVRLSPRRGRKSRNASPTPGSPLSPVHVGLGARPIVDDVSECASECGTAVEEPVLGAYDAAATYINSCISDPTSACRLSLLQALLIELGFASSSLPMSLTQAKALLKSRAFVNIGEYLDARKQGPAAVQGIIHPSKSSLKRNLRRSRKRVPLQWVKEIGLGALLVRI</sequence>
<feature type="compositionally biased region" description="Polar residues" evidence="1">
    <location>
        <begin position="81"/>
        <end position="96"/>
    </location>
</feature>
<protein>
    <submittedName>
        <fullName evidence="2">Uncharacterized protein</fullName>
    </submittedName>
</protein>
<feature type="compositionally biased region" description="Pro residues" evidence="1">
    <location>
        <begin position="129"/>
        <end position="141"/>
    </location>
</feature>
<evidence type="ECO:0000313" key="3">
    <source>
        <dbReference type="Proteomes" id="UP001218218"/>
    </source>
</evidence>
<name>A0AAD6ZXW4_9AGAR</name>
<dbReference type="AlphaFoldDB" id="A0AAD6ZXW4"/>
<evidence type="ECO:0000313" key="2">
    <source>
        <dbReference type="EMBL" id="KAJ7343658.1"/>
    </source>
</evidence>
<accession>A0AAD6ZXW4</accession>
<reference evidence="2" key="1">
    <citation type="submission" date="2023-03" db="EMBL/GenBank/DDBJ databases">
        <title>Massive genome expansion in bonnet fungi (Mycena s.s.) driven by repeated elements and novel gene families across ecological guilds.</title>
        <authorList>
            <consortium name="Lawrence Berkeley National Laboratory"/>
            <person name="Harder C.B."/>
            <person name="Miyauchi S."/>
            <person name="Viragh M."/>
            <person name="Kuo A."/>
            <person name="Thoen E."/>
            <person name="Andreopoulos B."/>
            <person name="Lu D."/>
            <person name="Skrede I."/>
            <person name="Drula E."/>
            <person name="Henrissat B."/>
            <person name="Morin E."/>
            <person name="Kohler A."/>
            <person name="Barry K."/>
            <person name="LaButti K."/>
            <person name="Morin E."/>
            <person name="Salamov A."/>
            <person name="Lipzen A."/>
            <person name="Mereny Z."/>
            <person name="Hegedus B."/>
            <person name="Baldrian P."/>
            <person name="Stursova M."/>
            <person name="Weitz H."/>
            <person name="Taylor A."/>
            <person name="Grigoriev I.V."/>
            <person name="Nagy L.G."/>
            <person name="Martin F."/>
            <person name="Kauserud H."/>
        </authorList>
    </citation>
    <scope>NUCLEOTIDE SEQUENCE</scope>
    <source>
        <strain evidence="2">CBHHK002</strain>
    </source>
</reference>
<dbReference type="EMBL" id="JARIHO010000023">
    <property type="protein sequence ID" value="KAJ7343658.1"/>
    <property type="molecule type" value="Genomic_DNA"/>
</dbReference>
<feature type="compositionally biased region" description="Low complexity" evidence="1">
    <location>
        <begin position="142"/>
        <end position="151"/>
    </location>
</feature>
<keyword evidence="3" id="KW-1185">Reference proteome</keyword>
<dbReference type="Proteomes" id="UP001218218">
    <property type="component" value="Unassembled WGS sequence"/>
</dbReference>
<organism evidence="2 3">
    <name type="scientific">Mycena albidolilacea</name>
    <dbReference type="NCBI Taxonomy" id="1033008"/>
    <lineage>
        <taxon>Eukaryota</taxon>
        <taxon>Fungi</taxon>
        <taxon>Dikarya</taxon>
        <taxon>Basidiomycota</taxon>
        <taxon>Agaricomycotina</taxon>
        <taxon>Agaricomycetes</taxon>
        <taxon>Agaricomycetidae</taxon>
        <taxon>Agaricales</taxon>
        <taxon>Marasmiineae</taxon>
        <taxon>Mycenaceae</taxon>
        <taxon>Mycena</taxon>
    </lineage>
</organism>
<feature type="compositionally biased region" description="Low complexity" evidence="1">
    <location>
        <begin position="17"/>
        <end position="36"/>
    </location>
</feature>